<name>A0AAQ3XG53_PASNO</name>
<feature type="compositionally biased region" description="Basic and acidic residues" evidence="1">
    <location>
        <begin position="139"/>
        <end position="165"/>
    </location>
</feature>
<sequence length="392" mass="41104">MEEAVRDPVPRLHCRCGGGGVLLSDIVVVVIELVVHEVGVEPLAGPLAEVVQHAAGGDHAGEVLHLHLGAALQAAPPRLEPPDGVPGHAARGGDPLVERVLRPRQVPVRVRHEHAVRERPPPLLAAVPPEQPGGLAQRRPAEHRGIRQRARVDPDVRERPVGVHDGLDGDGVGGLVVPLREAAVVVRGDVGLRRDDGDARGVDGADDARDPRGGLEPGRDSRGGGGVRRPADGRGPEHGGQGAVEMPRPKRRETSRRGSAVARRQTQTATRRRAGMAARSAVSSLATAPPSASQSAPKVARDMRKARRNSASGHDGPLRRSHHSVLRSRTHTRRLARSWVACWLLLPSDGSVVGCRRRLLAGGREVLPSAAPPSAADAAAAAAAGAAAAWNP</sequence>
<dbReference type="EMBL" id="CP144754">
    <property type="protein sequence ID" value="WVZ96821.1"/>
    <property type="molecule type" value="Genomic_DNA"/>
</dbReference>
<keyword evidence="3" id="KW-1185">Reference proteome</keyword>
<feature type="compositionally biased region" description="Basic and acidic residues" evidence="1">
    <location>
        <begin position="193"/>
        <end position="222"/>
    </location>
</feature>
<evidence type="ECO:0000313" key="3">
    <source>
        <dbReference type="Proteomes" id="UP001341281"/>
    </source>
</evidence>
<gene>
    <name evidence="2" type="ORF">U9M48_042409</name>
</gene>
<evidence type="ECO:0000313" key="2">
    <source>
        <dbReference type="EMBL" id="WVZ96821.1"/>
    </source>
</evidence>
<organism evidence="2 3">
    <name type="scientific">Paspalum notatum var. saurae</name>
    <dbReference type="NCBI Taxonomy" id="547442"/>
    <lineage>
        <taxon>Eukaryota</taxon>
        <taxon>Viridiplantae</taxon>
        <taxon>Streptophyta</taxon>
        <taxon>Embryophyta</taxon>
        <taxon>Tracheophyta</taxon>
        <taxon>Spermatophyta</taxon>
        <taxon>Magnoliopsida</taxon>
        <taxon>Liliopsida</taxon>
        <taxon>Poales</taxon>
        <taxon>Poaceae</taxon>
        <taxon>PACMAD clade</taxon>
        <taxon>Panicoideae</taxon>
        <taxon>Andropogonodae</taxon>
        <taxon>Paspaleae</taxon>
        <taxon>Paspalinae</taxon>
        <taxon>Paspalum</taxon>
    </lineage>
</organism>
<protein>
    <submittedName>
        <fullName evidence="2">Uncharacterized protein</fullName>
    </submittedName>
</protein>
<proteinExistence type="predicted"/>
<evidence type="ECO:0000256" key="1">
    <source>
        <dbReference type="SAM" id="MobiDB-lite"/>
    </source>
</evidence>
<feature type="compositionally biased region" description="Low complexity" evidence="1">
    <location>
        <begin position="259"/>
        <end position="298"/>
    </location>
</feature>
<dbReference type="Proteomes" id="UP001341281">
    <property type="component" value="Chromosome 10"/>
</dbReference>
<feature type="region of interest" description="Disordered" evidence="1">
    <location>
        <begin position="193"/>
        <end position="331"/>
    </location>
</feature>
<feature type="region of interest" description="Disordered" evidence="1">
    <location>
        <begin position="123"/>
        <end position="165"/>
    </location>
</feature>
<dbReference type="AlphaFoldDB" id="A0AAQ3XG53"/>
<accession>A0AAQ3XG53</accession>
<feature type="compositionally biased region" description="Basic residues" evidence="1">
    <location>
        <begin position="319"/>
        <end position="331"/>
    </location>
</feature>
<reference evidence="2 3" key="1">
    <citation type="submission" date="2024-02" db="EMBL/GenBank/DDBJ databases">
        <title>High-quality chromosome-scale genome assembly of Pensacola bahiagrass (Paspalum notatum Flugge var. saurae).</title>
        <authorList>
            <person name="Vega J.M."/>
            <person name="Podio M."/>
            <person name="Orjuela J."/>
            <person name="Siena L.A."/>
            <person name="Pessino S.C."/>
            <person name="Combes M.C."/>
            <person name="Mariac C."/>
            <person name="Albertini E."/>
            <person name="Pupilli F."/>
            <person name="Ortiz J.P.A."/>
            <person name="Leblanc O."/>
        </authorList>
    </citation>
    <scope>NUCLEOTIDE SEQUENCE [LARGE SCALE GENOMIC DNA]</scope>
    <source>
        <strain evidence="2">R1</strain>
        <tissue evidence="2">Leaf</tissue>
    </source>
</reference>